<comment type="caution">
    <text evidence="3">The sequence shown here is derived from an EMBL/GenBank/DDBJ whole genome shotgun (WGS) entry which is preliminary data.</text>
</comment>
<dbReference type="Proteomes" id="UP000019364">
    <property type="component" value="Unassembled WGS sequence"/>
</dbReference>
<protein>
    <submittedName>
        <fullName evidence="3">Glycosyltransferase</fullName>
    </submittedName>
</protein>
<sequence>MLTRQPKLLLFSHVSNSGSITGAEKLLLLFCRHMAPYYECIMVAPQEGKLTTHARAQGTSVRIQHFPLMHTMYEPDQDLAQKVFDLHLHPEYQTVVQLIKDCSPDVVMTNTVVNILPAMAAKSLNIPVVWKITEVMRETPYTPVAIQLIDQYSDWVIAISRAAGSMLEGHILSPISYLSPSADHTKFYPSSSLVRRKERRRLSLKDREYCIGYISAFIHPEKGLREFVSMALSLCAAHPMCRFLIIGRPADLAYYDSCMTEVKQSPYKRRFQWIPYVESVQKVYSAMDILVVPSMVAEGFGMTALEGMLCGTPVVAYSNGGLGEMMEQTGNGHLVATPGDFLMLAAKVSEVLHNPAALTASGEHNARAARDLYGIEAYITKLHHLVGQWQLHNPSWFQAELGDVPQPNTSDSSKVANDRSPRRKRTSRKKFRFIKHAKKLPARRAKRKSSRSTATTKSRHKRKIGKVRSSSKYRKHG</sequence>
<gene>
    <name evidence="3" type="ORF">JCM16418_2773</name>
</gene>
<keyword evidence="4" id="KW-1185">Reference proteome</keyword>
<feature type="domain" description="Glycosyl transferase family 1" evidence="2">
    <location>
        <begin position="195"/>
        <end position="357"/>
    </location>
</feature>
<dbReference type="GO" id="GO:0016757">
    <property type="term" value="F:glycosyltransferase activity"/>
    <property type="evidence" value="ECO:0007669"/>
    <property type="project" value="InterPro"/>
</dbReference>
<proteinExistence type="predicted"/>
<reference evidence="3 4" key="1">
    <citation type="journal article" date="2014" name="Genome Announc.">
        <title>Draft Genome Sequence of Paenibacillus pini JCM 16418T, Isolated from the Rhizosphere of Pine Tree.</title>
        <authorList>
            <person name="Yuki M."/>
            <person name="Oshima K."/>
            <person name="Suda W."/>
            <person name="Oshida Y."/>
            <person name="Kitamura K."/>
            <person name="Iida Y."/>
            <person name="Hattori M."/>
            <person name="Ohkuma M."/>
        </authorList>
    </citation>
    <scope>NUCLEOTIDE SEQUENCE [LARGE SCALE GENOMIC DNA]</scope>
    <source>
        <strain evidence="3 4">JCM 16418</strain>
    </source>
</reference>
<dbReference type="eggNOG" id="COG0438">
    <property type="taxonomic scope" value="Bacteria"/>
</dbReference>
<dbReference type="Gene3D" id="3.40.50.2000">
    <property type="entry name" value="Glycogen Phosphorylase B"/>
    <property type="match status" value="2"/>
</dbReference>
<name>W7YCQ2_9BACL</name>
<dbReference type="OrthoDB" id="2547319at2"/>
<dbReference type="InterPro" id="IPR001296">
    <property type="entry name" value="Glyco_trans_1"/>
</dbReference>
<dbReference type="PANTHER" id="PTHR45947">
    <property type="entry name" value="SULFOQUINOVOSYL TRANSFERASE SQD2"/>
    <property type="match status" value="1"/>
</dbReference>
<feature type="compositionally biased region" description="Basic residues" evidence="1">
    <location>
        <begin position="457"/>
        <end position="477"/>
    </location>
</feature>
<feature type="compositionally biased region" description="Polar residues" evidence="1">
    <location>
        <begin position="406"/>
        <end position="415"/>
    </location>
</feature>
<dbReference type="SUPFAM" id="SSF53756">
    <property type="entry name" value="UDP-Glycosyltransferase/glycogen phosphorylase"/>
    <property type="match status" value="1"/>
</dbReference>
<organism evidence="3 4">
    <name type="scientific">Paenibacillus pini JCM 16418</name>
    <dbReference type="NCBI Taxonomy" id="1236976"/>
    <lineage>
        <taxon>Bacteria</taxon>
        <taxon>Bacillati</taxon>
        <taxon>Bacillota</taxon>
        <taxon>Bacilli</taxon>
        <taxon>Bacillales</taxon>
        <taxon>Paenibacillaceae</taxon>
        <taxon>Paenibacillus</taxon>
    </lineage>
</organism>
<dbReference type="InterPro" id="IPR050194">
    <property type="entry name" value="Glycosyltransferase_grp1"/>
</dbReference>
<evidence type="ECO:0000256" key="1">
    <source>
        <dbReference type="SAM" id="MobiDB-lite"/>
    </source>
</evidence>
<dbReference type="Pfam" id="PF00534">
    <property type="entry name" value="Glycos_transf_1"/>
    <property type="match status" value="1"/>
</dbReference>
<accession>W7YCQ2</accession>
<feature type="region of interest" description="Disordered" evidence="1">
    <location>
        <begin position="400"/>
        <end position="477"/>
    </location>
</feature>
<dbReference type="EMBL" id="BAVZ01000007">
    <property type="protein sequence ID" value="GAF08685.1"/>
    <property type="molecule type" value="Genomic_DNA"/>
</dbReference>
<evidence type="ECO:0000313" key="3">
    <source>
        <dbReference type="EMBL" id="GAF08685.1"/>
    </source>
</evidence>
<dbReference type="PANTHER" id="PTHR45947:SF3">
    <property type="entry name" value="SULFOQUINOVOSYL TRANSFERASE SQD2"/>
    <property type="match status" value="1"/>
</dbReference>
<dbReference type="CDD" id="cd03801">
    <property type="entry name" value="GT4_PimA-like"/>
    <property type="match status" value="1"/>
</dbReference>
<dbReference type="STRING" id="1236976.JCM16418_2773"/>
<evidence type="ECO:0000259" key="2">
    <source>
        <dbReference type="Pfam" id="PF00534"/>
    </source>
</evidence>
<feature type="compositionally biased region" description="Basic residues" evidence="1">
    <location>
        <begin position="421"/>
        <end position="450"/>
    </location>
</feature>
<dbReference type="AlphaFoldDB" id="W7YCQ2"/>
<evidence type="ECO:0000313" key="4">
    <source>
        <dbReference type="Proteomes" id="UP000019364"/>
    </source>
</evidence>
<keyword evidence="3" id="KW-0808">Transferase</keyword>